<accession>R0GEG4</accession>
<feature type="transmembrane region" description="Helical" evidence="1">
    <location>
        <begin position="65"/>
        <end position="92"/>
    </location>
</feature>
<evidence type="ECO:0000313" key="3">
    <source>
        <dbReference type="Proteomes" id="UP000029121"/>
    </source>
</evidence>
<evidence type="ECO:0000256" key="1">
    <source>
        <dbReference type="SAM" id="Phobius"/>
    </source>
</evidence>
<name>R0GEG4_9BRAS</name>
<gene>
    <name evidence="2" type="ORF">CARUB_v10028487mg</name>
</gene>
<reference evidence="3" key="1">
    <citation type="journal article" date="2013" name="Nat. Genet.">
        <title>The Capsella rubella genome and the genomic consequences of rapid mating system evolution.</title>
        <authorList>
            <person name="Slotte T."/>
            <person name="Hazzouri K.M."/>
            <person name="Agren J.A."/>
            <person name="Koenig D."/>
            <person name="Maumus F."/>
            <person name="Guo Y.L."/>
            <person name="Steige K."/>
            <person name="Platts A.E."/>
            <person name="Escobar J.S."/>
            <person name="Newman L.K."/>
            <person name="Wang W."/>
            <person name="Mandakova T."/>
            <person name="Vello E."/>
            <person name="Smith L.M."/>
            <person name="Henz S.R."/>
            <person name="Steffen J."/>
            <person name="Takuno S."/>
            <person name="Brandvain Y."/>
            <person name="Coop G."/>
            <person name="Andolfatto P."/>
            <person name="Hu T.T."/>
            <person name="Blanchette M."/>
            <person name="Clark R.M."/>
            <person name="Quesneville H."/>
            <person name="Nordborg M."/>
            <person name="Gaut B.S."/>
            <person name="Lysak M.A."/>
            <person name="Jenkins J."/>
            <person name="Grimwood J."/>
            <person name="Chapman J."/>
            <person name="Prochnik S."/>
            <person name="Shu S."/>
            <person name="Rokhsar D."/>
            <person name="Schmutz J."/>
            <person name="Weigel D."/>
            <person name="Wright S.I."/>
        </authorList>
    </citation>
    <scope>NUCLEOTIDE SEQUENCE [LARGE SCALE GENOMIC DNA]</scope>
    <source>
        <strain evidence="3">cv. Monte Gargano</strain>
    </source>
</reference>
<organism evidence="2 3">
    <name type="scientific">Capsella rubella</name>
    <dbReference type="NCBI Taxonomy" id="81985"/>
    <lineage>
        <taxon>Eukaryota</taxon>
        <taxon>Viridiplantae</taxon>
        <taxon>Streptophyta</taxon>
        <taxon>Embryophyta</taxon>
        <taxon>Tracheophyta</taxon>
        <taxon>Spermatophyta</taxon>
        <taxon>Magnoliopsida</taxon>
        <taxon>eudicotyledons</taxon>
        <taxon>Gunneridae</taxon>
        <taxon>Pentapetalae</taxon>
        <taxon>rosids</taxon>
        <taxon>malvids</taxon>
        <taxon>Brassicales</taxon>
        <taxon>Brassicaceae</taxon>
        <taxon>Camelineae</taxon>
        <taxon>Capsella</taxon>
    </lineage>
</organism>
<keyword evidence="1" id="KW-0812">Transmembrane</keyword>
<dbReference type="Proteomes" id="UP000029121">
    <property type="component" value="Unassembled WGS sequence"/>
</dbReference>
<dbReference type="EMBL" id="KB870812">
    <property type="protein sequence ID" value="EOA15114.1"/>
    <property type="molecule type" value="Genomic_DNA"/>
</dbReference>
<dbReference type="AlphaFoldDB" id="R0GEG4"/>
<feature type="non-terminal residue" evidence="2">
    <location>
        <position position="1"/>
    </location>
</feature>
<proteinExistence type="predicted"/>
<keyword evidence="1" id="KW-0472">Membrane</keyword>
<protein>
    <submittedName>
        <fullName evidence="2">Uncharacterized protein</fullName>
    </submittedName>
</protein>
<keyword evidence="1" id="KW-1133">Transmembrane helix</keyword>
<evidence type="ECO:0000313" key="2">
    <source>
        <dbReference type="EMBL" id="EOA15114.1"/>
    </source>
</evidence>
<keyword evidence="3" id="KW-1185">Reference proteome</keyword>
<sequence length="98" mass="11058">SLLITLALDNQDLSVLQGSSSRLMVSSTYVVEFITPRVIKDAIYQEATEIVLVCWSRMLSSFDLYLIYPLFNHLFDGLFGICCLYFLCFGCIPSSDRG</sequence>